<dbReference type="Proteomes" id="UP001443914">
    <property type="component" value="Unassembled WGS sequence"/>
</dbReference>
<dbReference type="SMART" id="SM01045">
    <property type="entry name" value="BURP"/>
    <property type="match status" value="1"/>
</dbReference>
<feature type="chain" id="PRO_5043407710" description="BURP domain-containing protein" evidence="1">
    <location>
        <begin position="18"/>
        <end position="300"/>
    </location>
</feature>
<feature type="domain" description="BURP" evidence="2">
    <location>
        <begin position="58"/>
        <end position="290"/>
    </location>
</feature>
<dbReference type="InterPro" id="IPR044816">
    <property type="entry name" value="BURP"/>
</dbReference>
<evidence type="ECO:0000313" key="3">
    <source>
        <dbReference type="EMBL" id="KAK9691098.1"/>
    </source>
</evidence>
<protein>
    <recommendedName>
        <fullName evidence="2">BURP domain-containing protein</fullName>
    </recommendedName>
</protein>
<reference evidence="3" key="1">
    <citation type="submission" date="2024-03" db="EMBL/GenBank/DDBJ databases">
        <title>WGS assembly of Saponaria officinalis var. Norfolk2.</title>
        <authorList>
            <person name="Jenkins J."/>
            <person name="Shu S."/>
            <person name="Grimwood J."/>
            <person name="Barry K."/>
            <person name="Goodstein D."/>
            <person name="Schmutz J."/>
            <person name="Leebens-Mack J."/>
            <person name="Osbourn A."/>
        </authorList>
    </citation>
    <scope>NUCLEOTIDE SEQUENCE [LARGE SCALE GENOMIC DNA]</scope>
    <source>
        <strain evidence="3">JIC</strain>
    </source>
</reference>
<feature type="signal peptide" evidence="1">
    <location>
        <begin position="1"/>
        <end position="17"/>
    </location>
</feature>
<dbReference type="AlphaFoldDB" id="A0AAW1INK4"/>
<dbReference type="PANTHER" id="PTHR31236">
    <property type="entry name" value="BURP DOMAIN PROTEIN USPL1-LIKE"/>
    <property type="match status" value="1"/>
</dbReference>
<gene>
    <name evidence="3" type="ORF">RND81_09G175800</name>
</gene>
<name>A0AAW1INK4_SAPOF</name>
<evidence type="ECO:0000313" key="4">
    <source>
        <dbReference type="Proteomes" id="UP001443914"/>
    </source>
</evidence>
<organism evidence="3 4">
    <name type="scientific">Saponaria officinalis</name>
    <name type="common">Common soapwort</name>
    <name type="synonym">Lychnis saponaria</name>
    <dbReference type="NCBI Taxonomy" id="3572"/>
    <lineage>
        <taxon>Eukaryota</taxon>
        <taxon>Viridiplantae</taxon>
        <taxon>Streptophyta</taxon>
        <taxon>Embryophyta</taxon>
        <taxon>Tracheophyta</taxon>
        <taxon>Spermatophyta</taxon>
        <taxon>Magnoliopsida</taxon>
        <taxon>eudicotyledons</taxon>
        <taxon>Gunneridae</taxon>
        <taxon>Pentapetalae</taxon>
        <taxon>Caryophyllales</taxon>
        <taxon>Caryophyllaceae</taxon>
        <taxon>Caryophylleae</taxon>
        <taxon>Saponaria</taxon>
    </lineage>
</organism>
<sequence>MHLKLITYWCLPIYLLAVTILGGHQLNGVELHTHDHIHSHHSSSSSSMHHMDESTLVFFTLDDLKLGRVLPIYFRATNPSTSPQFLPRDEAQSIPFSLSKLDFLLNYFGFSRESSQSKAMENTLRGCEVKPIKGETKFCATSLESMLDFVQDMLGETIRIQVLSTKNLGKSNINVLKNYTIVDAPKEVYAPKMVACHTMPYPYVIYYCHYQKSESKVFQVSLQNEDHNHSNNDDNNDDKKNGGVEAIAVCHMDTSEWSENHVSFKVLGVKPGSSPVCHFFPPDNLVWVPLSSKINMVSSI</sequence>
<dbReference type="InterPro" id="IPR004873">
    <property type="entry name" value="BURP_dom"/>
</dbReference>
<keyword evidence="1" id="KW-0732">Signal</keyword>
<dbReference type="PANTHER" id="PTHR31236:SF32">
    <property type="entry name" value="BURP DOMAIN PROTEIN USPL1-LIKE"/>
    <property type="match status" value="1"/>
</dbReference>
<comment type="caution">
    <text evidence="3">The sequence shown here is derived from an EMBL/GenBank/DDBJ whole genome shotgun (WGS) entry which is preliminary data.</text>
</comment>
<evidence type="ECO:0000259" key="2">
    <source>
        <dbReference type="PROSITE" id="PS51277"/>
    </source>
</evidence>
<dbReference type="PROSITE" id="PS51277">
    <property type="entry name" value="BURP"/>
    <property type="match status" value="1"/>
</dbReference>
<dbReference type="Pfam" id="PF03181">
    <property type="entry name" value="BURP"/>
    <property type="match status" value="1"/>
</dbReference>
<evidence type="ECO:0000256" key="1">
    <source>
        <dbReference type="SAM" id="SignalP"/>
    </source>
</evidence>
<proteinExistence type="predicted"/>
<keyword evidence="4" id="KW-1185">Reference proteome</keyword>
<dbReference type="EMBL" id="JBDFQZ010000009">
    <property type="protein sequence ID" value="KAK9691098.1"/>
    <property type="molecule type" value="Genomic_DNA"/>
</dbReference>
<accession>A0AAW1INK4</accession>